<dbReference type="GO" id="GO:0005524">
    <property type="term" value="F:ATP binding"/>
    <property type="evidence" value="ECO:0007669"/>
    <property type="project" value="InterPro"/>
</dbReference>
<evidence type="ECO:0000259" key="3">
    <source>
        <dbReference type="PROSITE" id="PS50011"/>
    </source>
</evidence>
<dbReference type="PANTHER" id="PTHR10566:SF113">
    <property type="entry name" value="PROTEIN ACTIVITY OF BC1 COMPLEX KINASE 7, CHLOROPLASTIC"/>
    <property type="match status" value="1"/>
</dbReference>
<dbReference type="InterPro" id="IPR004147">
    <property type="entry name" value="ABC1_dom"/>
</dbReference>
<protein>
    <submittedName>
        <fullName evidence="4">ABC transporter</fullName>
    </submittedName>
</protein>
<dbReference type="PROSITE" id="PS50011">
    <property type="entry name" value="PROTEIN_KINASE_DOM"/>
    <property type="match status" value="1"/>
</dbReference>
<feature type="domain" description="Protein kinase" evidence="3">
    <location>
        <begin position="126"/>
        <end position="490"/>
    </location>
</feature>
<dbReference type="Pfam" id="PF03109">
    <property type="entry name" value="ABC1"/>
    <property type="match status" value="1"/>
</dbReference>
<comment type="similarity">
    <text evidence="1">Belongs to the protein kinase superfamily. ADCK protein kinase family.</text>
</comment>
<feature type="transmembrane region" description="Helical" evidence="2">
    <location>
        <begin position="500"/>
        <end position="523"/>
    </location>
</feature>
<dbReference type="RefSeq" id="WP_006717257.1">
    <property type="nucleotide sequence ID" value="NZ_CP007032.1"/>
</dbReference>
<dbReference type="CDD" id="cd05121">
    <property type="entry name" value="ABC1_ADCK3-like"/>
    <property type="match status" value="1"/>
</dbReference>
<dbReference type="eggNOG" id="COG0661">
    <property type="taxonomic scope" value="Bacteria"/>
</dbReference>
<feature type="transmembrane region" description="Helical" evidence="2">
    <location>
        <begin position="535"/>
        <end position="555"/>
    </location>
</feature>
<accession>W0ED47</accession>
<organism evidence="4 5">
    <name type="scientific">Desulfitobacterium metallireducens DSM 15288</name>
    <dbReference type="NCBI Taxonomy" id="871968"/>
    <lineage>
        <taxon>Bacteria</taxon>
        <taxon>Bacillati</taxon>
        <taxon>Bacillota</taxon>
        <taxon>Clostridia</taxon>
        <taxon>Eubacteriales</taxon>
        <taxon>Desulfitobacteriaceae</taxon>
        <taxon>Desulfitobacterium</taxon>
    </lineage>
</organism>
<dbReference type="Proteomes" id="UP000010847">
    <property type="component" value="Chromosome"/>
</dbReference>
<evidence type="ECO:0000313" key="5">
    <source>
        <dbReference type="Proteomes" id="UP000010847"/>
    </source>
</evidence>
<keyword evidence="2" id="KW-0472">Membrane</keyword>
<proteinExistence type="inferred from homology"/>
<dbReference type="HOGENOM" id="CLU_006533_0_2_9"/>
<dbReference type="STRING" id="871968.DESME_08555"/>
<gene>
    <name evidence="4" type="ORF">DESME_08555</name>
</gene>
<dbReference type="InterPro" id="IPR050154">
    <property type="entry name" value="UbiB_kinase"/>
</dbReference>
<evidence type="ECO:0000313" key="4">
    <source>
        <dbReference type="EMBL" id="AHF07119.1"/>
    </source>
</evidence>
<keyword evidence="2" id="KW-0812">Transmembrane</keyword>
<dbReference type="OrthoDB" id="9795390at2"/>
<name>W0ED47_9FIRM</name>
<keyword evidence="2" id="KW-1133">Transmembrane helix</keyword>
<evidence type="ECO:0000256" key="1">
    <source>
        <dbReference type="ARBA" id="ARBA00009670"/>
    </source>
</evidence>
<dbReference type="KEGG" id="dmt:DESME_08555"/>
<dbReference type="AlphaFoldDB" id="W0ED47"/>
<dbReference type="EMBL" id="CP007032">
    <property type="protein sequence ID" value="AHF07119.1"/>
    <property type="molecule type" value="Genomic_DNA"/>
</dbReference>
<reference evidence="4 5" key="1">
    <citation type="submission" date="2013-12" db="EMBL/GenBank/DDBJ databases">
        <authorList>
            <consortium name="DOE Joint Genome Institute"/>
            <person name="Smidt H."/>
            <person name="Huntemann M."/>
            <person name="Han J."/>
            <person name="Chen A."/>
            <person name="Kyrpides N."/>
            <person name="Mavromatis K."/>
            <person name="Markowitz V."/>
            <person name="Palaniappan K."/>
            <person name="Ivanova N."/>
            <person name="Schaumberg A."/>
            <person name="Pati A."/>
            <person name="Liolios K."/>
            <person name="Nordberg H.P."/>
            <person name="Cantor M.N."/>
            <person name="Hua S.X."/>
            <person name="Woyke T."/>
        </authorList>
    </citation>
    <scope>NUCLEOTIDE SEQUENCE [LARGE SCALE GENOMIC DNA]</scope>
    <source>
        <strain evidence="5">DSM 15288</strain>
    </source>
</reference>
<dbReference type="InterPro" id="IPR000719">
    <property type="entry name" value="Prot_kinase_dom"/>
</dbReference>
<keyword evidence="5" id="KW-1185">Reference proteome</keyword>
<dbReference type="GO" id="GO:0004672">
    <property type="term" value="F:protein kinase activity"/>
    <property type="evidence" value="ECO:0007669"/>
    <property type="project" value="InterPro"/>
</dbReference>
<dbReference type="PANTHER" id="PTHR10566">
    <property type="entry name" value="CHAPERONE-ACTIVITY OF BC1 COMPLEX CABC1 -RELATED"/>
    <property type="match status" value="1"/>
</dbReference>
<sequence length="560" mass="63391">MIGKRIRHLNRYREVATVLARHGFGLIIEEMGLTNLLSLPKRLIFQTQEEIDPQTVGARLRHALEELGPTYVKLGQIASTRPDILPDFLIRELEKLQDQVAPFPYDEASQIIESELGKKPTEIFERFEEIPIAAASIGQVYRAVLKSGEKVAVKVQRPQITQTIETDLEILLDLATIAENRVDWAKHYQLKEMVEEFARSLRSELDYSIEGRNAEKIGSQFKDTPEVHIPKIYWDYSTKKILTLEFVHGVKLSQFEDLTALGYSLKTIGENLVKAMFKQILIDGFFHGDPHPGNIFILPGQIISLIDFGMVGRLSSEMKYNFSSLVIGMMRKKTKDMVDAVLDMGIAPSDVNMKLLYRDVDNLREKYLDVAMSEIHLGEAVNDLFKVAYRHRIQIPADLVLLGKSLLSLEGIVEQLDPEISIIDIAQPYGKQLLKERFEPKNIAEKTWNNLRDTVDLAVDLPQQAKEFLRSAQNGKIRFEIVTPELGNFLKKMDRLSNQLSFSLVLLAFSIIMAGLIIASALGGSQPILFGRIPAIDVGFTFAFIMFVLLIASIFRSGRF</sequence>
<dbReference type="InterPro" id="IPR011009">
    <property type="entry name" value="Kinase-like_dom_sf"/>
</dbReference>
<dbReference type="SUPFAM" id="SSF56112">
    <property type="entry name" value="Protein kinase-like (PK-like)"/>
    <property type="match status" value="1"/>
</dbReference>
<evidence type="ECO:0000256" key="2">
    <source>
        <dbReference type="SAM" id="Phobius"/>
    </source>
</evidence>